<keyword evidence="5" id="KW-0479">Metal-binding</keyword>
<comment type="similarity">
    <text evidence="3">Belongs to the peptidase M13 family.</text>
</comment>
<feature type="transmembrane region" description="Helical" evidence="9">
    <location>
        <begin position="7"/>
        <end position="32"/>
    </location>
</feature>
<evidence type="ECO:0000256" key="7">
    <source>
        <dbReference type="ARBA" id="ARBA00022833"/>
    </source>
</evidence>
<dbReference type="EMBL" id="JABFTP020000144">
    <property type="protein sequence ID" value="KAL3280923.1"/>
    <property type="molecule type" value="Genomic_DNA"/>
</dbReference>
<evidence type="ECO:0000259" key="10">
    <source>
        <dbReference type="Pfam" id="PF01431"/>
    </source>
</evidence>
<dbReference type="Proteomes" id="UP001516400">
    <property type="component" value="Unassembled WGS sequence"/>
</dbReference>
<dbReference type="Pfam" id="PF01431">
    <property type="entry name" value="Peptidase_M13"/>
    <property type="match status" value="1"/>
</dbReference>
<feature type="domain" description="Peptidase M13 N-terminal" evidence="11">
    <location>
        <begin position="61"/>
        <end position="446"/>
    </location>
</feature>
<name>A0ABD2NQC4_9CUCU</name>
<gene>
    <name evidence="12" type="ORF">HHI36_004150</name>
</gene>
<dbReference type="InterPro" id="IPR042089">
    <property type="entry name" value="Peptidase_M13_dom_2"/>
</dbReference>
<organism evidence="12 13">
    <name type="scientific">Cryptolaemus montrouzieri</name>
    <dbReference type="NCBI Taxonomy" id="559131"/>
    <lineage>
        <taxon>Eukaryota</taxon>
        <taxon>Metazoa</taxon>
        <taxon>Ecdysozoa</taxon>
        <taxon>Arthropoda</taxon>
        <taxon>Hexapoda</taxon>
        <taxon>Insecta</taxon>
        <taxon>Pterygota</taxon>
        <taxon>Neoptera</taxon>
        <taxon>Endopterygota</taxon>
        <taxon>Coleoptera</taxon>
        <taxon>Polyphaga</taxon>
        <taxon>Cucujiformia</taxon>
        <taxon>Coccinelloidea</taxon>
        <taxon>Coccinellidae</taxon>
        <taxon>Scymninae</taxon>
        <taxon>Scymnini</taxon>
        <taxon>Cryptolaemus</taxon>
    </lineage>
</organism>
<keyword evidence="9" id="KW-0812">Transmembrane</keyword>
<evidence type="ECO:0000256" key="5">
    <source>
        <dbReference type="ARBA" id="ARBA00022723"/>
    </source>
</evidence>
<dbReference type="InterPro" id="IPR000718">
    <property type="entry name" value="Peptidase_M13"/>
</dbReference>
<evidence type="ECO:0000256" key="2">
    <source>
        <dbReference type="ARBA" id="ARBA00004401"/>
    </source>
</evidence>
<dbReference type="GO" id="GO:0006508">
    <property type="term" value="P:proteolysis"/>
    <property type="evidence" value="ECO:0007669"/>
    <property type="project" value="UniProtKB-KW"/>
</dbReference>
<dbReference type="Gene3D" id="3.40.390.10">
    <property type="entry name" value="Collagenase (Catalytic Domain)"/>
    <property type="match status" value="1"/>
</dbReference>
<evidence type="ECO:0000256" key="8">
    <source>
        <dbReference type="ARBA" id="ARBA00023049"/>
    </source>
</evidence>
<keyword evidence="13" id="KW-1185">Reference proteome</keyword>
<evidence type="ECO:0000313" key="13">
    <source>
        <dbReference type="Proteomes" id="UP001516400"/>
    </source>
</evidence>
<evidence type="ECO:0000256" key="9">
    <source>
        <dbReference type="SAM" id="Phobius"/>
    </source>
</evidence>
<keyword evidence="8" id="KW-0482">Metalloprotease</keyword>
<dbReference type="SUPFAM" id="SSF55486">
    <property type="entry name" value="Metalloproteases ('zincins'), catalytic domain"/>
    <property type="match status" value="1"/>
</dbReference>
<evidence type="ECO:0000256" key="6">
    <source>
        <dbReference type="ARBA" id="ARBA00022801"/>
    </source>
</evidence>
<evidence type="ECO:0000256" key="1">
    <source>
        <dbReference type="ARBA" id="ARBA00001947"/>
    </source>
</evidence>
<proteinExistence type="inferred from homology"/>
<dbReference type="InterPro" id="IPR008753">
    <property type="entry name" value="Peptidase_M13_N"/>
</dbReference>
<accession>A0ABD2NQC4</accession>
<keyword evidence="6" id="KW-0378">Hydrolase</keyword>
<reference evidence="12 13" key="1">
    <citation type="journal article" date="2021" name="BMC Biol.">
        <title>Horizontally acquired antibacterial genes associated with adaptive radiation of ladybird beetles.</title>
        <authorList>
            <person name="Li H.S."/>
            <person name="Tang X.F."/>
            <person name="Huang Y.H."/>
            <person name="Xu Z.Y."/>
            <person name="Chen M.L."/>
            <person name="Du X.Y."/>
            <person name="Qiu B.Y."/>
            <person name="Chen P.T."/>
            <person name="Zhang W."/>
            <person name="Slipinski A."/>
            <person name="Escalona H.E."/>
            <person name="Waterhouse R.M."/>
            <person name="Zwick A."/>
            <person name="Pang H."/>
        </authorList>
    </citation>
    <scope>NUCLEOTIDE SEQUENCE [LARGE SCALE GENOMIC DNA]</scope>
    <source>
        <strain evidence="12">SYSU2018</strain>
    </source>
</reference>
<dbReference type="InterPro" id="IPR018497">
    <property type="entry name" value="Peptidase_M13_C"/>
</dbReference>
<comment type="cofactor">
    <cofactor evidence="1">
        <name>Zn(2+)</name>
        <dbReference type="ChEBI" id="CHEBI:29105"/>
    </cofactor>
</comment>
<dbReference type="PANTHER" id="PTHR11733:SF224">
    <property type="entry name" value="NEPRILYSIN-2"/>
    <property type="match status" value="1"/>
</dbReference>
<dbReference type="Gene3D" id="1.10.1380.10">
    <property type="entry name" value="Neutral endopeptidase , domain2"/>
    <property type="match status" value="1"/>
</dbReference>
<dbReference type="GO" id="GO:0008237">
    <property type="term" value="F:metallopeptidase activity"/>
    <property type="evidence" value="ECO:0007669"/>
    <property type="project" value="UniProtKB-KW"/>
</dbReference>
<dbReference type="AlphaFoldDB" id="A0ABD2NQC4"/>
<evidence type="ECO:0000313" key="12">
    <source>
        <dbReference type="EMBL" id="KAL3280923.1"/>
    </source>
</evidence>
<dbReference type="Pfam" id="PF05649">
    <property type="entry name" value="Peptidase_M13_N"/>
    <property type="match status" value="1"/>
</dbReference>
<keyword evidence="7" id="KW-0862">Zinc</keyword>
<dbReference type="PANTHER" id="PTHR11733">
    <property type="entry name" value="ZINC METALLOPROTEASE FAMILY M13 NEPRILYSIN-RELATED"/>
    <property type="match status" value="1"/>
</dbReference>
<evidence type="ECO:0000256" key="4">
    <source>
        <dbReference type="ARBA" id="ARBA00022670"/>
    </source>
</evidence>
<comment type="subcellular location">
    <subcellularLocation>
        <location evidence="2">Cell membrane</location>
        <topology evidence="2">Single-pass type II membrane protein</topology>
    </subcellularLocation>
</comment>
<protein>
    <submittedName>
        <fullName evidence="12">Uncharacterized protein</fullName>
    </submittedName>
</protein>
<comment type="caution">
    <text evidence="12">The sequence shown here is derived from an EMBL/GenBank/DDBJ whole genome shotgun (WGS) entry which is preliminary data.</text>
</comment>
<evidence type="ECO:0000256" key="3">
    <source>
        <dbReference type="ARBA" id="ARBA00007357"/>
    </source>
</evidence>
<dbReference type="GO" id="GO:0005886">
    <property type="term" value="C:plasma membrane"/>
    <property type="evidence" value="ECO:0007669"/>
    <property type="project" value="UniProtKB-SubCell"/>
</dbReference>
<keyword evidence="9" id="KW-0472">Membrane</keyword>
<dbReference type="GO" id="GO:0046872">
    <property type="term" value="F:metal ion binding"/>
    <property type="evidence" value="ECO:0007669"/>
    <property type="project" value="UniProtKB-KW"/>
</dbReference>
<evidence type="ECO:0000259" key="11">
    <source>
        <dbReference type="Pfam" id="PF05649"/>
    </source>
</evidence>
<dbReference type="CDD" id="cd08662">
    <property type="entry name" value="M13"/>
    <property type="match status" value="1"/>
</dbReference>
<keyword evidence="4" id="KW-0645">Protease</keyword>
<dbReference type="PROSITE" id="PS51885">
    <property type="entry name" value="NEPRILYSIN"/>
    <property type="match status" value="1"/>
</dbReference>
<dbReference type="InterPro" id="IPR024079">
    <property type="entry name" value="MetalloPept_cat_dom_sf"/>
</dbReference>
<dbReference type="PRINTS" id="PR00786">
    <property type="entry name" value="NEPRILYSIN"/>
</dbReference>
<keyword evidence="9" id="KW-1133">Transmembrane helix</keyword>
<sequence length="714" mass="82413">MTTKLERILIISLIAIIILVPLICILIIFMLAEAESEICMNTECMRTSVQILDSLDYSVDPCDDFYMFVCGNYLRTNFIPEDKTEIDSFAKIEDLLSHKLRILLEEPVHKHDIKPFKFIKTHYKICLDPEQDNTDTLKYLLRQLGGWPVLEGENWNARKFDWRNLAHKLRKAGLHSEIFLVINAEIMLSNSTQRILEVDEPVILYKEYLKKGLDDKITISMYKLLVDVAVLLGANRSKAEREMNDVIKFLVELAQISVPPEEKRASSSLINVMTINDVELIFPIVRWSSYINNQLLGVTKVNENSTINVLYPKHLKRLNALIIHNDERTIANFMFAIVIFNEIQYLNQPLRDRLNEFLKVADGNTQNTPKWKDCVDDVANRLPLVAGALYVRNFFKKEAKKNMQDLVKEILQQFKRELSNVQWMEENSKKRAESKANAINTFIGYPDELLNDKELSTYYADLGDPPDNYLLLDLKLTNFSVKAHYKFLTQPVNKTDWRKQHSPIDVNAFYESSSNSMHFPAGILQDNFFGYGRPNFVNYGGIGFLIGHEITHGFDDEGRLFDENGNLVDWWSDSTRDAFLENAQCIVEQYDNITVPEVDIKINGGNSQGENIADNGGIKQAYLAYKNWLSVNGRDMSLPGLSNYTNLQMFWVSTANSWCSKMRPEKLKYMLLSDEHAPMYYRINVPFANSEYFAEDFKCPLGSKMNPITKCKVW</sequence>
<feature type="domain" description="Peptidase M13 C-terminal" evidence="10">
    <location>
        <begin position="507"/>
        <end position="713"/>
    </location>
</feature>